<dbReference type="STRING" id="1334629.MFUL124B02_29460"/>
<sequence length="146" mass="15786">MVFAIELRKRPMLRPLSLPARACAATLAVLWLALPLVGALHSDEHAHRYCAEHRAFEELDDEDLLASFTRQGPESEVVLTDGEEGGDSHARCALAWAQARQAAFLPSGLLLTVPPSRQLLMLEESVGYGRGVPLLALAPKGSPPGR</sequence>
<comment type="caution">
    <text evidence="1">The sequence shown here is derived from an EMBL/GenBank/DDBJ whole genome shotgun (WGS) entry which is preliminary data.</text>
</comment>
<protein>
    <submittedName>
        <fullName evidence="1">Uncharacterized protein</fullName>
    </submittedName>
</protein>
<name>A0A511T224_MYXFU</name>
<dbReference type="AlphaFoldDB" id="A0A511T224"/>
<proteinExistence type="predicted"/>
<organism evidence="1 2">
    <name type="scientific">Myxococcus fulvus</name>
    <dbReference type="NCBI Taxonomy" id="33"/>
    <lineage>
        <taxon>Bacteria</taxon>
        <taxon>Pseudomonadati</taxon>
        <taxon>Myxococcota</taxon>
        <taxon>Myxococcia</taxon>
        <taxon>Myxococcales</taxon>
        <taxon>Cystobacterineae</taxon>
        <taxon>Myxococcaceae</taxon>
        <taxon>Myxococcus</taxon>
    </lineage>
</organism>
<accession>A0A511T224</accession>
<evidence type="ECO:0000313" key="1">
    <source>
        <dbReference type="EMBL" id="GEN08195.1"/>
    </source>
</evidence>
<gene>
    <name evidence="1" type="ORF">MFU01_32320</name>
</gene>
<evidence type="ECO:0000313" key="2">
    <source>
        <dbReference type="Proteomes" id="UP000321514"/>
    </source>
</evidence>
<dbReference type="Proteomes" id="UP000321514">
    <property type="component" value="Unassembled WGS sequence"/>
</dbReference>
<reference evidence="1 2" key="1">
    <citation type="submission" date="2019-07" db="EMBL/GenBank/DDBJ databases">
        <title>Whole genome shotgun sequence of Myxococcus fulvus NBRC 100333.</title>
        <authorList>
            <person name="Hosoyama A."/>
            <person name="Uohara A."/>
            <person name="Ohji S."/>
            <person name="Ichikawa N."/>
        </authorList>
    </citation>
    <scope>NUCLEOTIDE SEQUENCE [LARGE SCALE GENOMIC DNA]</scope>
    <source>
        <strain evidence="1 2">NBRC 100333</strain>
    </source>
</reference>
<dbReference type="EMBL" id="BJXR01000027">
    <property type="protein sequence ID" value="GEN08195.1"/>
    <property type="molecule type" value="Genomic_DNA"/>
</dbReference>